<keyword evidence="1" id="KW-0472">Membrane</keyword>
<name>A0A1G8FG28_9VIBR</name>
<accession>A0A1G8FG28</accession>
<keyword evidence="3" id="KW-1185">Reference proteome</keyword>
<proteinExistence type="predicted"/>
<feature type="transmembrane region" description="Helical" evidence="1">
    <location>
        <begin position="176"/>
        <end position="202"/>
    </location>
</feature>
<dbReference type="AlphaFoldDB" id="A0A1G8FG28"/>
<sequence length="359" mass="40421">MFDQIFDNFQSLRSSNAAKKNRFKRDEEIRVLEDWNSLAEIGQKTIDIARDLKNNPSVRVSNFWNRVWVLENEGLPLTPCFEEFFSPTTAHLLGVANDNGTIYEATKILSQPENVSQGFVKAFFTKNLMMILYLVSCLAIGAAKYPSFAGLYEDANGRIDDWVFIAKAGYYISSFLYHYGLVIVCIALVLIYILHTSISNWIGVKRNKMSHRLSVYKTVRYIESANLFRMLALLRKIGVPIIDSLSFAQGSKDKYTVSLVKPLYEGVSRGDDLYTVITADGLLDAEENSIVAAILQRAPGQDVELFEKTAGRIQVRYRRIMDKMALQFKVFGWTLICIIVAAAGVGDMLAKIALVNSAM</sequence>
<evidence type="ECO:0000313" key="2">
    <source>
        <dbReference type="EMBL" id="SDH81036.1"/>
    </source>
</evidence>
<dbReference type="RefSeq" id="WP_093278104.1">
    <property type="nucleotide sequence ID" value="NZ_FNDD01000030.1"/>
</dbReference>
<keyword evidence="1" id="KW-1133">Transmembrane helix</keyword>
<dbReference type="Proteomes" id="UP000198854">
    <property type="component" value="Unassembled WGS sequence"/>
</dbReference>
<dbReference type="EMBL" id="FNDD01000030">
    <property type="protein sequence ID" value="SDH81036.1"/>
    <property type="molecule type" value="Genomic_DNA"/>
</dbReference>
<organism evidence="2 3">
    <name type="scientific">Vibrio xiamenensis</name>
    <dbReference type="NCBI Taxonomy" id="861298"/>
    <lineage>
        <taxon>Bacteria</taxon>
        <taxon>Pseudomonadati</taxon>
        <taxon>Pseudomonadota</taxon>
        <taxon>Gammaproteobacteria</taxon>
        <taxon>Vibrionales</taxon>
        <taxon>Vibrionaceae</taxon>
        <taxon>Vibrio</taxon>
    </lineage>
</organism>
<keyword evidence="1" id="KW-0812">Transmembrane</keyword>
<feature type="transmembrane region" description="Helical" evidence="1">
    <location>
        <begin position="131"/>
        <end position="152"/>
    </location>
</feature>
<reference evidence="3" key="1">
    <citation type="submission" date="2016-10" db="EMBL/GenBank/DDBJ databases">
        <authorList>
            <person name="Varghese N."/>
            <person name="Submissions S."/>
        </authorList>
    </citation>
    <scope>NUCLEOTIDE SEQUENCE [LARGE SCALE GENOMIC DNA]</scope>
    <source>
        <strain evidence="3">CGMCC 1.10228</strain>
    </source>
</reference>
<protein>
    <recommendedName>
        <fullName evidence="4">Type II secretory pathway, component PulF</fullName>
    </recommendedName>
</protein>
<evidence type="ECO:0000313" key="3">
    <source>
        <dbReference type="Proteomes" id="UP000198854"/>
    </source>
</evidence>
<evidence type="ECO:0000256" key="1">
    <source>
        <dbReference type="SAM" id="Phobius"/>
    </source>
</evidence>
<dbReference type="STRING" id="861298.SAMN04488136_13043"/>
<feature type="transmembrane region" description="Helical" evidence="1">
    <location>
        <begin position="326"/>
        <end position="346"/>
    </location>
</feature>
<gene>
    <name evidence="2" type="ORF">SAMN04488136_13043</name>
</gene>
<evidence type="ECO:0008006" key="4">
    <source>
        <dbReference type="Google" id="ProtNLM"/>
    </source>
</evidence>